<dbReference type="InterPro" id="IPR056697">
    <property type="entry name" value="DUF7795"/>
</dbReference>
<dbReference type="KEGG" id="qsa:O6P43_033312"/>
<evidence type="ECO:0000313" key="3">
    <source>
        <dbReference type="Proteomes" id="UP001163823"/>
    </source>
</evidence>
<evidence type="ECO:0000259" key="1">
    <source>
        <dbReference type="Pfam" id="PF25071"/>
    </source>
</evidence>
<feature type="domain" description="DUF7795" evidence="1">
    <location>
        <begin position="11"/>
        <end position="131"/>
    </location>
</feature>
<dbReference type="Proteomes" id="UP001163823">
    <property type="component" value="Chromosome 14"/>
</dbReference>
<dbReference type="Pfam" id="PF25071">
    <property type="entry name" value="DUF7795"/>
    <property type="match status" value="1"/>
</dbReference>
<dbReference type="PANTHER" id="PTHR35305:SF2">
    <property type="entry name" value="FAD-BINDING PROTEIN"/>
    <property type="match status" value="1"/>
</dbReference>
<dbReference type="PANTHER" id="PTHR35305">
    <property type="entry name" value="FAD-BINDING PROTEIN"/>
    <property type="match status" value="1"/>
</dbReference>
<evidence type="ECO:0000313" key="2">
    <source>
        <dbReference type="EMBL" id="KAJ7943812.1"/>
    </source>
</evidence>
<organism evidence="2 3">
    <name type="scientific">Quillaja saponaria</name>
    <name type="common">Soap bark tree</name>
    <dbReference type="NCBI Taxonomy" id="32244"/>
    <lineage>
        <taxon>Eukaryota</taxon>
        <taxon>Viridiplantae</taxon>
        <taxon>Streptophyta</taxon>
        <taxon>Embryophyta</taxon>
        <taxon>Tracheophyta</taxon>
        <taxon>Spermatophyta</taxon>
        <taxon>Magnoliopsida</taxon>
        <taxon>eudicotyledons</taxon>
        <taxon>Gunneridae</taxon>
        <taxon>Pentapetalae</taxon>
        <taxon>rosids</taxon>
        <taxon>fabids</taxon>
        <taxon>Fabales</taxon>
        <taxon>Quillajaceae</taxon>
        <taxon>Quillaja</taxon>
    </lineage>
</organism>
<dbReference type="AlphaFoldDB" id="A0AAD7P6E7"/>
<sequence length="232" mass="26426">MGSRENRLNSDLKEITIHIFRDFLTGITKIDELVSTGNSLLLGFQQALEFLRRPPIDRTSELVDKIIAANETMRVKSYFEAGCINTHDAVQNLSKLNSCKHGLMDHLSKAKVIVTELDGLLEDMTNAIQTTFGNLPPIWDMSFGDELNEQSSTENKEEMALSHFQSPHVTHFATLMAIIYSMVKQDYVMQEKIISALNMKSSSGELESYCLMWSLRPYINEEVMHQAWKHIP</sequence>
<proteinExistence type="predicted"/>
<keyword evidence="3" id="KW-1185">Reference proteome</keyword>
<comment type="caution">
    <text evidence="2">The sequence shown here is derived from an EMBL/GenBank/DDBJ whole genome shotgun (WGS) entry which is preliminary data.</text>
</comment>
<name>A0AAD7P6E7_QUISA</name>
<reference evidence="2" key="1">
    <citation type="journal article" date="2023" name="Science">
        <title>Elucidation of the pathway for biosynthesis of saponin adjuvants from the soapbark tree.</title>
        <authorList>
            <person name="Reed J."/>
            <person name="Orme A."/>
            <person name="El-Demerdash A."/>
            <person name="Owen C."/>
            <person name="Martin L.B.B."/>
            <person name="Misra R.C."/>
            <person name="Kikuchi S."/>
            <person name="Rejzek M."/>
            <person name="Martin A.C."/>
            <person name="Harkess A."/>
            <person name="Leebens-Mack J."/>
            <person name="Louveau T."/>
            <person name="Stephenson M.J."/>
            <person name="Osbourn A."/>
        </authorList>
    </citation>
    <scope>NUCLEOTIDE SEQUENCE</scope>
    <source>
        <strain evidence="2">S10</strain>
    </source>
</reference>
<dbReference type="EMBL" id="JARAOO010000014">
    <property type="protein sequence ID" value="KAJ7943812.1"/>
    <property type="molecule type" value="Genomic_DNA"/>
</dbReference>
<protein>
    <submittedName>
        <fullName evidence="2">FAD-binding protein</fullName>
    </submittedName>
</protein>
<gene>
    <name evidence="2" type="ORF">O6P43_033312</name>
</gene>
<accession>A0AAD7P6E7</accession>